<feature type="transmembrane region" description="Helical" evidence="1">
    <location>
        <begin position="280"/>
        <end position="298"/>
    </location>
</feature>
<organism evidence="2 3">
    <name type="scientific">Sinisalibacter lacisalsi</name>
    <dbReference type="NCBI Taxonomy" id="1526570"/>
    <lineage>
        <taxon>Bacteria</taxon>
        <taxon>Pseudomonadati</taxon>
        <taxon>Pseudomonadota</taxon>
        <taxon>Alphaproteobacteria</taxon>
        <taxon>Rhodobacterales</taxon>
        <taxon>Roseobacteraceae</taxon>
        <taxon>Sinisalibacter</taxon>
    </lineage>
</organism>
<feature type="transmembrane region" description="Helical" evidence="1">
    <location>
        <begin position="149"/>
        <end position="167"/>
    </location>
</feature>
<feature type="transmembrane region" description="Helical" evidence="1">
    <location>
        <begin position="340"/>
        <end position="365"/>
    </location>
</feature>
<feature type="transmembrane region" description="Helical" evidence="1">
    <location>
        <begin position="304"/>
        <end position="328"/>
    </location>
</feature>
<feature type="transmembrane region" description="Helical" evidence="1">
    <location>
        <begin position="103"/>
        <end position="128"/>
    </location>
</feature>
<feature type="transmembrane region" description="Helical" evidence="1">
    <location>
        <begin position="12"/>
        <end position="29"/>
    </location>
</feature>
<dbReference type="RefSeq" id="WP_188527840.1">
    <property type="nucleotide sequence ID" value="NZ_BMGI01000003.1"/>
</dbReference>
<evidence type="ECO:0000313" key="2">
    <source>
        <dbReference type="EMBL" id="GGD38743.1"/>
    </source>
</evidence>
<keyword evidence="1" id="KW-0812">Transmembrane</keyword>
<reference evidence="3" key="1">
    <citation type="journal article" date="2019" name="Int. J. Syst. Evol. Microbiol.">
        <title>The Global Catalogue of Microorganisms (GCM) 10K type strain sequencing project: providing services to taxonomists for standard genome sequencing and annotation.</title>
        <authorList>
            <consortium name="The Broad Institute Genomics Platform"/>
            <consortium name="The Broad Institute Genome Sequencing Center for Infectious Disease"/>
            <person name="Wu L."/>
            <person name="Ma J."/>
        </authorList>
    </citation>
    <scope>NUCLEOTIDE SEQUENCE [LARGE SCALE GENOMIC DNA]</scope>
    <source>
        <strain evidence="3">CGMCC 1.12922</strain>
    </source>
</reference>
<keyword evidence="1" id="KW-0472">Membrane</keyword>
<keyword evidence="3" id="KW-1185">Reference proteome</keyword>
<gene>
    <name evidence="2" type="ORF">GCM10011358_23270</name>
</gene>
<feature type="transmembrane region" description="Helical" evidence="1">
    <location>
        <begin position="252"/>
        <end position="273"/>
    </location>
</feature>
<protein>
    <submittedName>
        <fullName evidence="2">Sugar:cation symporter</fullName>
    </submittedName>
</protein>
<dbReference type="InterPro" id="IPR036259">
    <property type="entry name" value="MFS_trans_sf"/>
</dbReference>
<dbReference type="SUPFAM" id="SSF103473">
    <property type="entry name" value="MFS general substrate transporter"/>
    <property type="match status" value="1"/>
</dbReference>
<evidence type="ECO:0000256" key="1">
    <source>
        <dbReference type="SAM" id="Phobius"/>
    </source>
</evidence>
<feature type="transmembrane region" description="Helical" evidence="1">
    <location>
        <begin position="76"/>
        <end position="97"/>
    </location>
</feature>
<dbReference type="Pfam" id="PF13347">
    <property type="entry name" value="MFS_2"/>
    <property type="match status" value="1"/>
</dbReference>
<keyword evidence="1" id="KW-1133">Transmembrane helix</keyword>
<evidence type="ECO:0000313" key="3">
    <source>
        <dbReference type="Proteomes" id="UP000617355"/>
    </source>
</evidence>
<feature type="transmembrane region" description="Helical" evidence="1">
    <location>
        <begin position="173"/>
        <end position="191"/>
    </location>
</feature>
<accession>A0ABQ1QRD1</accession>
<name>A0ABQ1QRD1_9RHOB</name>
<proteinExistence type="predicted"/>
<feature type="transmembrane region" description="Helical" evidence="1">
    <location>
        <begin position="385"/>
        <end position="404"/>
    </location>
</feature>
<sequence length="413" mass="43081">MVKRASREGVPAYAVFAGVLAAAGLPIYIHAPKFYVDEYGVGLGALGAVLFALRFLDVVQDPALGWLSGRLGRWRWAGVAFAALVMAGAMIGLFAVAPRTAPLIWFAAMLALLFSAFSFLNITFYGVGVEKVARAHRVSHVRLAAWRETGALLGVCLAAIAPTLLAGLSATPFAVFALGFAVATLIAAVLMRREWVASRPPAGFEVLAILQDRAARRLLLIAFVNAAPVAVTSTLFLFFVEYRLEAPGYEGPLLVLFFLAAAVSAPGWGMAAGRYGARRVLIAGMVLSILAFGFAATLGAGHLVAFMLVSAASGAALGADMTLLPALFARRVEGLAHDPAQAFGLWSFVSKLTLAVAAVTVLPLLDMAGLVAGEAAPQSALTTLTLLYAVLPCVLKLVAVALLVTSEETAQAA</sequence>
<dbReference type="Gene3D" id="1.20.1250.20">
    <property type="entry name" value="MFS general substrate transporter like domains"/>
    <property type="match status" value="2"/>
</dbReference>
<feature type="transmembrane region" description="Helical" evidence="1">
    <location>
        <begin position="35"/>
        <end position="56"/>
    </location>
</feature>
<dbReference type="EMBL" id="BMGI01000003">
    <property type="protein sequence ID" value="GGD38743.1"/>
    <property type="molecule type" value="Genomic_DNA"/>
</dbReference>
<comment type="caution">
    <text evidence="2">The sequence shown here is derived from an EMBL/GenBank/DDBJ whole genome shotgun (WGS) entry which is preliminary data.</text>
</comment>
<feature type="transmembrane region" description="Helical" evidence="1">
    <location>
        <begin position="218"/>
        <end position="240"/>
    </location>
</feature>
<dbReference type="Proteomes" id="UP000617355">
    <property type="component" value="Unassembled WGS sequence"/>
</dbReference>